<gene>
    <name evidence="2" type="ORF">O3303_13245</name>
</gene>
<dbReference type="SUPFAM" id="SSF51905">
    <property type="entry name" value="FAD/NAD(P)-binding domain"/>
    <property type="match status" value="1"/>
</dbReference>
<name>A0ABY7LLW1_9BACT</name>
<protein>
    <submittedName>
        <fullName evidence="2">NAD(P)/FAD-dependent oxidoreductase</fullName>
    </submittedName>
</protein>
<keyword evidence="3" id="KW-1185">Reference proteome</keyword>
<dbReference type="PRINTS" id="PR00469">
    <property type="entry name" value="PNDRDTASEII"/>
</dbReference>
<dbReference type="RefSeq" id="WP_269558870.1">
    <property type="nucleotide sequence ID" value="NZ_CP114767.1"/>
</dbReference>
<dbReference type="Proteomes" id="UP001211005">
    <property type="component" value="Chromosome"/>
</dbReference>
<evidence type="ECO:0000256" key="1">
    <source>
        <dbReference type="ARBA" id="ARBA00023002"/>
    </source>
</evidence>
<evidence type="ECO:0000313" key="2">
    <source>
        <dbReference type="EMBL" id="WBA40784.1"/>
    </source>
</evidence>
<dbReference type="PANTHER" id="PTHR43539">
    <property type="entry name" value="FLAVIN-BINDING MONOOXYGENASE-LIKE PROTEIN (AFU_ORTHOLOGUE AFUA_4G09220)"/>
    <property type="match status" value="1"/>
</dbReference>
<sequence>MTSLPLDTLIIGAGQAGLAAAYYLQQRGVAFALLDERPAVGDIWATRFDALRLFSPQWASGLPGRPWPGPALHYPSKDEAAAYLRDYAVHFGFAVHLGQKATSLTPDPAGSGYVVRTATGQTYHAQRVIVSTGAYSAARIPAFAGQLPGRVQQLHSSQYRNPAQVAGAGPVAVVGSGNSALQIAADLAGSGRPVYAAFDDQTPAFPNNQTTWVLLKGTGMLRVSRYNFAGRAMMHRPEPVVLGDLQRLRRFPNAQFMGRATGATAEGTLQGRRLTTPALEAVVWATGFGPDFDWIRLPIFEADGTPRHHYGLTEAPGVAFMGLPWLNSRSSALMGGAGPDARHVVERLLAAS</sequence>
<dbReference type="PRINTS" id="PR00368">
    <property type="entry name" value="FADPNR"/>
</dbReference>
<accession>A0ABY7LLW1</accession>
<dbReference type="EMBL" id="CP114767">
    <property type="protein sequence ID" value="WBA40784.1"/>
    <property type="molecule type" value="Genomic_DNA"/>
</dbReference>
<proteinExistence type="predicted"/>
<dbReference type="InterPro" id="IPR050982">
    <property type="entry name" value="Auxin_biosynth/cation_transpt"/>
</dbReference>
<dbReference type="PANTHER" id="PTHR43539:SF78">
    <property type="entry name" value="FLAVIN-CONTAINING MONOOXYGENASE"/>
    <property type="match status" value="1"/>
</dbReference>
<evidence type="ECO:0000313" key="3">
    <source>
        <dbReference type="Proteomes" id="UP001211005"/>
    </source>
</evidence>
<dbReference type="InterPro" id="IPR036188">
    <property type="entry name" value="FAD/NAD-bd_sf"/>
</dbReference>
<dbReference type="Pfam" id="PF13738">
    <property type="entry name" value="Pyr_redox_3"/>
    <property type="match status" value="1"/>
</dbReference>
<dbReference type="Gene3D" id="3.50.50.60">
    <property type="entry name" value="FAD/NAD(P)-binding domain"/>
    <property type="match status" value="1"/>
</dbReference>
<reference evidence="2 3" key="1">
    <citation type="submission" date="2022-12" db="EMBL/GenBank/DDBJ databases">
        <title>Hymenobacter canadensis sp. nov. isolated from lake water of the Cambridge Bay, Canada.</title>
        <authorList>
            <person name="Kim W.H."/>
            <person name="Lee Y.M."/>
        </authorList>
    </citation>
    <scope>NUCLEOTIDE SEQUENCE [LARGE SCALE GENOMIC DNA]</scope>
    <source>
        <strain evidence="2 3">PAMC 29467</strain>
    </source>
</reference>
<organism evidence="2 3">
    <name type="scientific">Hymenobacter canadensis</name>
    <dbReference type="NCBI Taxonomy" id="2999067"/>
    <lineage>
        <taxon>Bacteria</taxon>
        <taxon>Pseudomonadati</taxon>
        <taxon>Bacteroidota</taxon>
        <taxon>Cytophagia</taxon>
        <taxon>Cytophagales</taxon>
        <taxon>Hymenobacteraceae</taxon>
        <taxon>Hymenobacter</taxon>
    </lineage>
</organism>
<keyword evidence="1" id="KW-0560">Oxidoreductase</keyword>